<dbReference type="Pfam" id="PF00880">
    <property type="entry name" value="Nebulin"/>
    <property type="match status" value="120"/>
</dbReference>
<dbReference type="InterPro" id="IPR055297">
    <property type="entry name" value="NEBU/NEBL"/>
</dbReference>
<keyword evidence="1 4" id="KW-0728">SH3 domain</keyword>
<dbReference type="InterPro" id="IPR013998">
    <property type="entry name" value="Nebulin-like"/>
</dbReference>
<organism evidence="7 8">
    <name type="scientific">Equus przewalskii</name>
    <name type="common">Przewalski's horse</name>
    <name type="synonym">Equus caballus przewalskii</name>
    <dbReference type="NCBI Taxonomy" id="9798"/>
    <lineage>
        <taxon>Eukaryota</taxon>
        <taxon>Metazoa</taxon>
        <taxon>Chordata</taxon>
        <taxon>Craniata</taxon>
        <taxon>Vertebrata</taxon>
        <taxon>Euteleostomi</taxon>
        <taxon>Mammalia</taxon>
        <taxon>Eutheria</taxon>
        <taxon>Laurasiatheria</taxon>
        <taxon>Perissodactyla</taxon>
        <taxon>Equidae</taxon>
        <taxon>Equus</taxon>
    </lineage>
</organism>
<feature type="region of interest" description="Disordered" evidence="5">
    <location>
        <begin position="32"/>
        <end position="67"/>
    </location>
</feature>
<dbReference type="CDD" id="cd11933">
    <property type="entry name" value="SH3_Nebulin_C"/>
    <property type="match status" value="1"/>
</dbReference>
<dbReference type="Gene3D" id="2.30.30.40">
    <property type="entry name" value="SH3 Domains"/>
    <property type="match status" value="1"/>
</dbReference>
<evidence type="ECO:0000313" key="8">
    <source>
        <dbReference type="RefSeq" id="XP_070435841.1"/>
    </source>
</evidence>
<dbReference type="SMART" id="SM00227">
    <property type="entry name" value="NEBU"/>
    <property type="match status" value="212"/>
</dbReference>
<dbReference type="SUPFAM" id="SSF50044">
    <property type="entry name" value="SH3-domain"/>
    <property type="match status" value="1"/>
</dbReference>
<dbReference type="InterPro" id="IPR036028">
    <property type="entry name" value="SH3-like_dom_sf"/>
</dbReference>
<dbReference type="PROSITE" id="PS50002">
    <property type="entry name" value="SH3"/>
    <property type="match status" value="1"/>
</dbReference>
<dbReference type="Pfam" id="PF14604">
    <property type="entry name" value="SH3_9"/>
    <property type="match status" value="1"/>
</dbReference>
<keyword evidence="7" id="KW-1185">Reference proteome</keyword>
<reference evidence="8" key="1">
    <citation type="submission" date="2025-08" db="UniProtKB">
        <authorList>
            <consortium name="RefSeq"/>
        </authorList>
    </citation>
    <scope>IDENTIFICATION</scope>
    <source>
        <tissue evidence="8">Blood</tissue>
    </source>
</reference>
<dbReference type="PRINTS" id="PR00510">
    <property type="entry name" value="NEBULIN"/>
</dbReference>
<feature type="domain" description="SH3" evidence="6">
    <location>
        <begin position="7698"/>
        <end position="7757"/>
    </location>
</feature>
<accession>A0ABM4L5W7</accession>
<dbReference type="InterPro" id="IPR001452">
    <property type="entry name" value="SH3_domain"/>
</dbReference>
<evidence type="ECO:0000256" key="4">
    <source>
        <dbReference type="PROSITE-ProRule" id="PRU00192"/>
    </source>
</evidence>
<evidence type="ECO:0000313" key="7">
    <source>
        <dbReference type="Proteomes" id="UP001652662"/>
    </source>
</evidence>
<evidence type="ECO:0000256" key="3">
    <source>
        <dbReference type="ARBA" id="ARBA00023203"/>
    </source>
</evidence>
<dbReference type="PANTHER" id="PTHR11039:SF37">
    <property type="entry name" value="NEBULIN"/>
    <property type="match status" value="1"/>
</dbReference>
<sequence>MADDEEYEEVVEYYTEETVYEEEPRETITHFYETTTTRSTSDYEQSKPSRPELAPPEAAKPVQRKKVIRKKVDSSKFMTPYIAHSQKMQDLFSTNKYKENYEKAKGQPYAITTDTPELRRIKKVQDQLSEVKYRVDGDVAKTICHVDEKAKDIEHAKKVSQQVSKVLYKQNWEDTKDKYLLPPDAPELVQAVKNTAMFSKKLYTEDWEADKSLFYPYNDSPELRRVAQAQKALSDIAYKKGHAEQRTQFTSLPDPPDIEFAKKVTNQVSKQKYKEDYENKVKGKWSETPCFEVATARMNAENISTRKYQEDFEHMKDQIYFMQTETPEYKVNKQAGLAASKVKYKEDYEKNKGKADYNVLPATENPLLRQLKAAGDALSDKLYKENYEKTKAKSINYCETPKFQLDTVLHNFSSDTKYKDSYLKNILGHYVGSYEDPYHTHCMKVTAQNSDKNYKAEYEEDRGKGFFPQTITQEYETIKKLDQCKDHAYKVHPDKTKFTQVTDSPVLVQAQVNSKQLSDLNYKAKHESEKFKCHIPPDTPAFIQHRVNAYNLSDNIYKEDWEKSKAKKFDIKVDAIPLLAAKANSKNTSDVMYKKDYEKNKGKMIGALSINDDPKILNCLKAAKNQSDRLYKENYEKTKAKSMNYCETPKYQLDTLLKNFSEAKYKDSYVQNVLGHYIGSFEDPYQIHCMKVSAQNSDKNYKAEYEEDKGKCYFPQTITQEYEAIKKLDQCKDHTYKVHPDKTKFTAVTDTPVLLQAQLNTKQLSDLNYKAKHEGEKFKCNIPADAPQFIQHRVNAYNLSDNVYKHDWEKSKAKKFDIKVDAIPLLAAKANTRNFSDVMYKKDYEKSKGKMIGALSINDDPKMLNCLKAAKNQSEHEYRKDYEKGKTIYTAPLDMLQVTQAKKSQAIASDVDYKHLLHNYSYPPDSINVDLAKKAYALQSDVEYKADYNSWMKGCGWVPFGSLEMEKAKRASDILNEKKYRQHPDTLKFTSIEDAPIIVQSKINQAQRSDVAYKAKGEEILHKYNLPADVPQFLQARLNAYNISENMYKADLKDLSKKGYDLRTDAIPIRVAKAARQAASDVQYKKDYEKAKGKMVGFQSLQDDPKLVHYMNVAKIQSDREYKKDYEKTKTKYNTPHDMFNVVAAKKAQDVASNVNYKHSLHHYTYLPDAMDLELSKNMMHIQSDNAYKEDYNNWMKGIGWIPIGSLEVEKVKKAGDALNEKKYRQHPDTLKFTSIVDSPVMVQAKQNTKQISDVLYKAKGEDVKHKYTMGPDLPQFLQAKCNAYNISDVCYKRDWHDLIAKGNNVLGDAIPITAAKASRNIASDYKYKEAHEKSKGKHVGFRSLQDDPKLVHYMNVAKLQSDREYKKNYENTKTSYHTPKDMVSITAAKMAQDVATNVNYKQPIHHYTYLPDAMSLEHTRNMNQIQSDNVYKDEYNSFFKGIGWIPLGSLEVETAKKAGDALNERKYRQHPDTIKFTSVPDSMGMVLAQQNTKQLSDLNYKVEGEKRKHKYTMDPELPQFIQAKVNALNMSDAHYKADWKKTIAKGYDLRPDAIPIVAAKSSRNIASDFKYKEAYEKAKGKQIGFLSLQDDPKLVHYMNVAKMQSDREYKKGYEVSKTRYHTPLDMFSVTAAKKSQEVATNTNYRQPFHSYTLLPDALNVEHSKNAMQIQSDNLYKSDFTNWMKGMGWIPIQSLEVETAKKAGEILSEKKYRQHPEKLKFTYAMDTMEQALNKSNKRTMDKRLYTEKWNKDKTTIHVMPDTPDILLSRVNQITMSDKLYKAGWEEEKKKGYDLRPDAISIKAARASRDIASDYKYKQAYEQAKGKHIGFRSLEDDPKLVHFMQVAKMQSDREYKKGYEKSKTSFHTPVDMLSVVAAKKSQEVATNANYRNVIHTYNMLPDAMSLELAKNMMQIQSDNQYKADYADFMKGMGWLPLGSLEAEKNKKAMEIISEKKYRQHPDTLKYSTLMDSMNMVLAQKNAKIMNEHLYKQAWEADKTKVHIMPDIPQIILAKANAINMSDKHYKLSLEESKKKGYDLRTDAIPIKAAKASRDIASDYKYKHNYEKERGKMVGFRSLEDDPKLVHSMQVAKMQSDREYKKNYEKTKTSYHTPADMLSVTAAKDAQANVTNTNYKHLIHKYVLLPDAMSIELSKNMNRLQSDNEYKQDYNEWYKGLGWSPAGSLEVEKAKKATEYASDKKYRQHPSNFEFKKLPDSMDMVLAKQNAHTMNKHLYTIDWNKDKTKIHVMPDTPDILQAKQNQIAYSQKHYKLGWEEALKKGYDLPVDAISVQLAKASRDIASDFKYKQGYRKQLGHHVGFRSLQDDPKLVLSMNVAKMQSEREYKKDFEKWKTRYTSPVDMLGVVLAKKCQALVSDVDYKNYLHHWTCLPDQNDVIQAKKAYDLQSENLYKSDLEWLKGIGWSPLGSLEAEKNKRASEIISEKKYRQPPDKNKFTSIPDAMDVVLAKTNAKNRSDRLYREAWDKDKTQVHIMPDTPDIIQAKANLINTSDKLYRMGYEELKKKGYDLPLDAIPIKAAKASREIASEYKYKEGFRKQLGHHIGARDIKDDPKMMWSMHVAKIQSDREYKKDFEKWKTKFSSPVDMLGVVLAKKCQTLVSDVDYKNYLHQWTCLPDQSDVVHARHAYDLQSDNLYKSDLHWLKGIGWLPSGSLEDEKNKRATQILSDHNYRQHPDKFKFSSLMDSIPMVLAKNNAITMNHRLYTEAWDKDKTTVHIMPDTPEVLLAKQNKINFSEKLYKLGLEETKNRGYDMRLDAIPIRVAKASRDTASDFKYKEGYRKQLGHHIGARDIKDDPKMMWSMHVAKIQSDREYKKDFEKWKTKFSSPVDMLGVVLAKKCQTLVSDVDYKNYLHQWTCLPDQSDVIHARQAYDLQSDNMYKSDLQWLRGIGWVPIGSLDVEKCKRATEILSDKIYRQPPDRFKFTSVTDSLEQVLAKNNAITMNKRLYTEAWDKDKTQVHIMPDTPEIMLARMNQINYSESLYKLANEEAKKKGYDLRSDAIPIVAAKASRDIVSDYKYKDGYRKQLGHHIGARDIKDDPKMMWSMHVAKIQSDREYKKDFEKWKTKFSSPVDMLGVVLAKKCQTLVSDVDYKNYLHQWTCLPDQSDVIHARQAYDLQSDNIYKSDLQWLKGIGWVPIGSLDVVKCKRAGEILSDNLYRQPPDKLKFTSVTDSLEQVLAKNNAINMNKRLYTEAWDKDKTQVHIMPDTPEIMLARQNKINYSESLYKLANEEAKKKGYDLRSDAIPIVAAKASRDIVSDYKYKDGYRKQLGHHIGARDIKDDPKMMWSMHVAKIQSDREYKKDFEKWKTKFSSPVDMLGVVLAKKCQTLVSDVDYKNYLHQWTCLPDQSDVVHARQAYDLQSDNVYKSDLQWLKGIGWVPIGSLDVVKCKRAGEILSDNLYRQPPDKLKFTSVTDSLEQVLAKNNAINMNKRLYTEAWDKDKTQIHMMPDTPEITLARQNKINYSENLYRQAMEEAKKEGYDLRSDAIPIVAAKASRDIASDYKYKEAYRKQLGHHIGARAVHDDPKMMWSLHIAKVQSDREYKKDFEKYKTRFSSPVDMLGIVLAKKCQTLVSDVDYKHPLHEWTCLPDQNDVIQARKAYDLQSDNLYKSDLEWLKGIGWVPIGSVEVVKAKRATEILSDNIYRQRPDTLKFTSVTDSPEQVLAKNNAINMNKRLYTEAWDKDKKTIHVMPDTPEIMLAKLNQINYSDKLYKLALEESKKEGYDLRLDAIPIQAAKASRDIASDYKYKEGYRKQIGHHIGARNIKDDPKMMWSMHVAKIQSDREYKKDFEKWKTKFSSPVDMLGVVLAKKCQILVSDIDYKHPLHEWTCLPDQNDVIHARKAYDLQSDAIYKADLEWLRGIGWVPIGSVEVEKVKRAGEILSERKYRQPADQLKFTSITDTPEIVLAKNNSLTMSKHLYTEAWDADKTSIHVMPDTPEILLAKSNSANVSQKLYTKGWDESKMKDYDLRADAIPIKSAKASRDIASDYKYKEAYEKQKGHHIGARSVEDDPKIMCAIHAGKIQSDREYKKDFQKWKTKFSSPVDMLDIVQAKKCQTLVSDVDYRNYLHHWICLPDQNDVIQARKAYELQSDNVYKADLEWLRGIGWMPEGSVEMTRVKGAQDLLNERLYRTRPEALKFTSIVDTPEVVLAKANSLQMSERLYQEAWNKDKTNVSIPSDTPIMLQAQINALQISNKLYQKDWDEAKQKGYDLRADAIEIKHAKASREIASEYKYKEGYRKQLGHHVGFRSLQDDPKLVWSIHAAKIQSEREYKKAYEKSKGIHNTPLDMMSIVQAKKCQTLVSDLDYRNYLHQWTCLPDQNDVIQAKKAYDLQSDNVYKADLEWLKGIGWLPEGSVEVMRVKNAQNLLNERLYRIRPEALKFTSIVDTPEVILAKTNALQISEPLYRDAWDKEKANVNVPADTPLMLQSKINAMQISNKRYQQAWEDVKMTGYDLRADAIGFQHAKASRDIASDYLYKTTYEKQKGHYIGLPSAKEDPKLVWAAKVMKMQNDRLYKKVYNDHKAKISIPVDMVSITAAKEGQELASNVDYRQYLHHWSCFPDQNDVIQARKAYDLQSDAIYKADLEWLRGIGWMPEGSPEILRVRNAQKIFLDSVYRTPVVNLKYSSIVDTPEVVLAKANAENISIPKYREVWDRDKTSIHIMPDTPEINLAKVNAVNVSKNIYREDWDKVKMSCDVRLDAIPIQAAKASREIASDYKYKLDHEKQKGHYVGTPTAKDDNKIRWALIAGKIQNEREYRLPWAKWKTKFQSPADMLSITHSKHSQTLVSDIDYHNYLHQWTCLPDQNDVIQAKKAYELQSDNVYKADLEWLKGIGWLPEGSVEVMRVKNAQNLLNERLYRIRPEALKFTSIVDTPEVILAKTNALQISEPLYRDAWDKEKANVNVPADTPLMLQSKINAMQISNKRYQQAWEDVKMTGYDLRADAIGFQHAKASRDIASDYLYKTTYEKQKGHYIGLPSAKEDPKLVWAANVMKMQNDRLYKKVYNDHKAKISIPVDMVSITAAKEGQELASNVDYRQYLHHWSCFPDQNDVIQARKAYDLQSDAIYKADLEWLRGIGWMPEGSPEILRVRNAQKIFLDSIYRTPVVKLKYSSIVDTPEVVLAKTNAENISIPKYREVWDKDKTSIHIMPDTPEINLAKVNAVNVSKNIYRKGWDEMKMSCDVRLDAIPIQAAKASREIASEYKYKLDHEKQKGHYVGTRTAKDDNKIRWALIAGKIQNEREYRLPWAKWKTKFQSPADMLSITHSKHSQTLVSDIDYHNYLHQWTCLPDQNDVIQAKKAYELQSDAVYKADLEWLRGIGWLPSDSVSVNHAKHAADIFSEKKYRTKIETLNFTPVDDRVDYVTAKQSGEILNDIKYRKDWNDTKSKYTLTETPLLHTAQEAARILDQYLYKEGWEKQKATGYILPPDAVPFVHAHHSGDVQSELKYKAEHVKQRGHYVGVPTMRDDPKLVWFEHAGQIQNDRLYKEQYHKTKAKINIPPDMVSVLAAKEGQTLASDIDYRHYLHQWMCHPDQNDVIQARKAYDLQSDNIYKADLEWLRGIGWIPLDSVDHVRVTRNQEMVNQIKYKKDALDNYPNFTSVVDPPAVVLAKINSVNQSDVKYKETFNKEVKGKYIFSPDTPYITHSKDMGKLYSTILYKGAWEGTKAYGYTLDERYIPIVGAKHADYVNSELKYKETYEKLKGHYLAGKEISEFPAVVHCLDFQKMRSVLNYRRQYEDTKANVHIPIDMMNHVLAKRCQYILSDLEYRHYFHQWTSLPGEPSVILARNAQEILSDNVYKDDLNWLRGIGCYVWDTPQILHAKKAYDLQSQIQYTAAGKENLQNYNLVTDTPLYVTALQSGINASEVKYKENYHQIKDKYTTILETVDYDRIKNLKDLYSSNLYKEAWDKVKATSYILPSSTLSLTHAKNQKHLASIVKYREEYEKFKALYTLPKSVDDDPNTARCLRVGKFNIDRLYRSVYEKNKMKIHIVPDMVEMVTAKDSQKKVSEIDYRLHLHEWICHPDLKVNSHVRKVTDQISDIVYKDDLNWLKGIGCYVWDTPEILHAKHAYDLRNDIKYKEHVRKTRNDYKLVTDTPVYVQAVKSGKQLSDAVYHHDYVHSVRGKVAPTTKTVDLDRALHAYKLQSENLYRRPGLRSLPTGYRLPVDTPHFKHTKDTRYMSSYFKYKEVYEHIKAHGYTLGPNDVPFVNVRRVNNVTSERLYRQLYHKLKDKIHTTPDTPEIRQVKKTQEAVSELIYKSDFFKMQGHMISMPYTPQVIHCRYVGDITSDIKYKEDLRILRGLGCFLYDTPDMVRSRHLRKLWSHYLYTDNARKIRDKYKVVLDTPEYRKVQELKTHLSELVYRAAGRKQKSVFTSVPDTPDLLRAKRGQKLQSQYLYVELATKERPHHHAGNQTTALKHARDVKDMVSETKYKIQYEKMKDRYTPVPDTPILIRAKRAYWNASDLRYKETFQKTKGKYHTVKDALDIVYHRKVTDDISKVKYKKNYMSQLGIWRSIADRPEHFHHRAVTDAISDIKYKSDLTWLKGIGCYAYDTPDFTLAEKNKTLYSKYKYKEVFERIKSDFKYVADCPINRHFKYATQLMNERKYKSSAKMLLKQGCNEILRPDMLTALYNTYMWSQIRYRKNYEKTKDKFTSIVDTPEHLRTTKVNKQISDILYKLEYNKARPRGYTTIHDTPMLLHVRKVKDEVSDIKYKEVYQRNKSNCTIKPDASYIKAAKDAYKVNTNLDYKKQYEANKAHWRWIPDRPDFIQAAKSSLQQSDFEYKLDREFLRGCKLSVTDDKDMVLALRNSLIESDLKYKEKHVKERGSCHAVPDTPQILLAKTVSNLVSENKYKAYVKKRLAQGSYTTLPETRDTVHVKEVTKNVSDTNYKKKFVKERGKSNYSIMLEPPDVKHAMEVAKKQSDVAYRKSAKENLHYTTVADRPDIKKATQAAKQASEVEYRAKHRKEGSHGLSMLGRPDIEMAKKAAKLSSQVQYRENFNKEKGKTPKYNPKESQLYKVMKDANNLASEVKYKADLKKLHKPVTDMKESLIMHHVLNTSQLASSYQYKKNYEKSKGHYHTIPDNLEQLHLKEATELQSIVKYKEKYEKERGKPMLDFETPTYITAKESQQMQSGKEYRKEYDESIKGRNLTGLEVTPALLHVKYATKIASEKEYRRDLEESIRGKGLSEMEDTPDMLRAKNATQILNEKEYKRDLELEVKGRGLNAMANETPDFMRARNATDIASQIKYKQLAEMEKANFTSVVDTPEIIHAQQVKNLSSKKKYKEDAEKCMSYYETVLDTPEMQRVRENQKNFSLLQYQCDLKNSKGKITVVQDTPEILRVKENQKNFSSVLYKEDVSPGTAIGKTPEMMRVKQTQDHISSVKYKEVIGQGTPIPDLPEVKRVKETQKHISSVMYKENLGTGIPTPVTPEIERVKRNQENFSSVLYKENLGKGTPTPVTPEMERVKRNQENFSSVLYSDSFRKQIQGKAAYVLDTPEMRRVRETQRHISTVKYHEDFEKHKGCFTPVVTDPITERVKKNTQDFSDISYRGIQRKVVEMEQKRNDQDQETVTGLRVWRTNPGSVFDYDPAEDNIQSRSLHMINVQAQRRSREQSRSASALSISGGEEKSEHSEAADHRLSTYSDGGIFSATSAAYKHAKTVELQQRSSSVATQQTTVSSIPSHPSTAGKIFRAMYDYMAADADEVSFKDGDAIVNVQAIDEGWMYGTVQRTGRTGMLPANYVEAI</sequence>
<dbReference type="InterPro" id="IPR035629">
    <property type="entry name" value="Nebulin_SH3"/>
</dbReference>
<dbReference type="PANTHER" id="PTHR11039">
    <property type="entry name" value="NEBULIN"/>
    <property type="match status" value="1"/>
</dbReference>
<name>A0ABM4L5W7_EQUPR</name>
<dbReference type="GeneID" id="103558128"/>
<dbReference type="RefSeq" id="XP_070435841.1">
    <property type="nucleotide sequence ID" value="XM_070579740.1"/>
</dbReference>
<dbReference type="Proteomes" id="UP001652662">
    <property type="component" value="Chromosome 17"/>
</dbReference>
<feature type="compositionally biased region" description="Basic and acidic residues" evidence="5">
    <location>
        <begin position="7637"/>
        <end position="7647"/>
    </location>
</feature>
<protein>
    <submittedName>
        <fullName evidence="8">Nebulin isoform X34</fullName>
    </submittedName>
</protein>
<evidence type="ECO:0000256" key="5">
    <source>
        <dbReference type="SAM" id="MobiDB-lite"/>
    </source>
</evidence>
<dbReference type="SMART" id="SM00326">
    <property type="entry name" value="SH3"/>
    <property type="match status" value="1"/>
</dbReference>
<evidence type="ECO:0000256" key="1">
    <source>
        <dbReference type="ARBA" id="ARBA00022443"/>
    </source>
</evidence>
<gene>
    <name evidence="8" type="primary">NEB</name>
</gene>
<dbReference type="PROSITE" id="PS51216">
    <property type="entry name" value="NEBULIN"/>
    <property type="match status" value="153"/>
</dbReference>
<evidence type="ECO:0000259" key="6">
    <source>
        <dbReference type="PROSITE" id="PS50002"/>
    </source>
</evidence>
<feature type="region of interest" description="Disordered" evidence="5">
    <location>
        <begin position="7617"/>
        <end position="7647"/>
    </location>
</feature>
<evidence type="ECO:0000256" key="2">
    <source>
        <dbReference type="ARBA" id="ARBA00022737"/>
    </source>
</evidence>
<keyword evidence="2" id="KW-0677">Repeat</keyword>
<dbReference type="InterPro" id="IPR000900">
    <property type="entry name" value="Nebulin_repeat"/>
</dbReference>
<keyword evidence="3" id="KW-0009">Actin-binding</keyword>
<proteinExistence type="predicted"/>